<feature type="non-terminal residue" evidence="1">
    <location>
        <position position="1"/>
    </location>
</feature>
<evidence type="ECO:0000313" key="1">
    <source>
        <dbReference type="EMBL" id="CAG8844539.1"/>
    </source>
</evidence>
<sequence length="47" mass="5371">TNLADKLKPLIGGINYEIIKEKCKEALEEIQDFLESIPQDIDNLLKN</sequence>
<gene>
    <name evidence="1" type="ORF">RPERSI_LOCUS33249</name>
</gene>
<reference evidence="1" key="1">
    <citation type="submission" date="2021-06" db="EMBL/GenBank/DDBJ databases">
        <authorList>
            <person name="Kallberg Y."/>
            <person name="Tangrot J."/>
            <person name="Rosling A."/>
        </authorList>
    </citation>
    <scope>NUCLEOTIDE SEQUENCE</scope>
    <source>
        <strain evidence="1">MA461A</strain>
    </source>
</reference>
<accession>A0ACA9SPT6</accession>
<keyword evidence="2" id="KW-1185">Reference proteome</keyword>
<evidence type="ECO:0000313" key="2">
    <source>
        <dbReference type="Proteomes" id="UP000789920"/>
    </source>
</evidence>
<protein>
    <submittedName>
        <fullName evidence="1">8965_t:CDS:1</fullName>
    </submittedName>
</protein>
<dbReference type="Proteomes" id="UP000789920">
    <property type="component" value="Unassembled WGS sequence"/>
</dbReference>
<comment type="caution">
    <text evidence="1">The sequence shown here is derived from an EMBL/GenBank/DDBJ whole genome shotgun (WGS) entry which is preliminary data.</text>
</comment>
<organism evidence="1 2">
    <name type="scientific">Racocetra persica</name>
    <dbReference type="NCBI Taxonomy" id="160502"/>
    <lineage>
        <taxon>Eukaryota</taxon>
        <taxon>Fungi</taxon>
        <taxon>Fungi incertae sedis</taxon>
        <taxon>Mucoromycota</taxon>
        <taxon>Glomeromycotina</taxon>
        <taxon>Glomeromycetes</taxon>
        <taxon>Diversisporales</taxon>
        <taxon>Gigasporaceae</taxon>
        <taxon>Racocetra</taxon>
    </lineage>
</organism>
<proteinExistence type="predicted"/>
<dbReference type="EMBL" id="CAJVQC010143089">
    <property type="protein sequence ID" value="CAG8844539.1"/>
    <property type="molecule type" value="Genomic_DNA"/>
</dbReference>
<name>A0ACA9SPT6_9GLOM</name>